<dbReference type="Gene3D" id="2.60.120.260">
    <property type="entry name" value="Galactose-binding domain-like"/>
    <property type="match status" value="2"/>
</dbReference>
<organism evidence="1">
    <name type="scientific">marine metagenome</name>
    <dbReference type="NCBI Taxonomy" id="408172"/>
    <lineage>
        <taxon>unclassified sequences</taxon>
        <taxon>metagenomes</taxon>
        <taxon>ecological metagenomes</taxon>
    </lineage>
</organism>
<name>A0A381YVU8_9ZZZZ</name>
<reference evidence="1" key="1">
    <citation type="submission" date="2018-05" db="EMBL/GenBank/DDBJ databases">
        <authorList>
            <person name="Lanie J.A."/>
            <person name="Ng W.-L."/>
            <person name="Kazmierczak K.M."/>
            <person name="Andrzejewski T.M."/>
            <person name="Davidsen T.M."/>
            <person name="Wayne K.J."/>
            <person name="Tettelin H."/>
            <person name="Glass J.I."/>
            <person name="Rusch D."/>
            <person name="Podicherti R."/>
            <person name="Tsui H.-C.T."/>
            <person name="Winkler M.E."/>
        </authorList>
    </citation>
    <scope>NUCLEOTIDE SEQUENCE</scope>
</reference>
<dbReference type="SUPFAM" id="SSF49785">
    <property type="entry name" value="Galactose-binding domain-like"/>
    <property type="match status" value="1"/>
</dbReference>
<dbReference type="InterPro" id="IPR008979">
    <property type="entry name" value="Galactose-bd-like_sf"/>
</dbReference>
<dbReference type="AlphaFoldDB" id="A0A381YVU8"/>
<evidence type="ECO:0000313" key="1">
    <source>
        <dbReference type="EMBL" id="SVA80762.1"/>
    </source>
</evidence>
<proteinExistence type="predicted"/>
<gene>
    <name evidence="1" type="ORF">METZ01_LOCUS133616</name>
</gene>
<sequence length="494" mass="55912">MKNKIIIFISLNIFGCVDDYDIDPYVNQVYDAYGNLGFEEGMDHWYGSANMFSTISIDENSYEGQNSLKLSINIDSTSNNGSIVEVSKSLDVVPGDTISVSFQLSCSHEDLGVDIDLFDISSFYGSSGELIHEQQDTIDQISTQWLTINVDYPVPQDVVKLIFGVKLEALSGSHGDIYILVDDFSITTKSLANQVPSAFSLVSPSDNSVVGTDEQINLSWNPSTDQDGDILIYDLQIWTDAVVDNYLTNHDFEEIVTHWLGDEIPADWDYWPYYYHNVFSYPQIGDSIYNQNYVYSGEYSMWVTGDYTGQSNKTILYQGFNTDYIPSGTRVTFSGYMLNPTTDPIQNINQAYISIDQFATSGSIGNTPSWIINHTSESITSSHEVDDWYYFEVSSVTEENTRFLQMRINYEQFNDDSGTVFIDNLMITTSNTHLILHDVTDIDTTSVSINRTVFTDPYDFSERESLTYYWNVIAKDYFSSVPSDNGPFRISLSQ</sequence>
<accession>A0A381YVU8</accession>
<dbReference type="EMBL" id="UINC01019110">
    <property type="protein sequence ID" value="SVA80762.1"/>
    <property type="molecule type" value="Genomic_DNA"/>
</dbReference>
<protein>
    <submittedName>
        <fullName evidence="1">Uncharacterized protein</fullName>
    </submittedName>
</protein>